<dbReference type="AlphaFoldDB" id="A0A2S9YPD5"/>
<name>A0A2S9YPD5_9BACT</name>
<evidence type="ECO:0000313" key="1">
    <source>
        <dbReference type="EMBL" id="PRQ06951.1"/>
    </source>
</evidence>
<organism evidence="1 2">
    <name type="scientific">Enhygromyxa salina</name>
    <dbReference type="NCBI Taxonomy" id="215803"/>
    <lineage>
        <taxon>Bacteria</taxon>
        <taxon>Pseudomonadati</taxon>
        <taxon>Myxococcota</taxon>
        <taxon>Polyangia</taxon>
        <taxon>Nannocystales</taxon>
        <taxon>Nannocystaceae</taxon>
        <taxon>Enhygromyxa</taxon>
    </lineage>
</organism>
<evidence type="ECO:0000313" key="2">
    <source>
        <dbReference type="Proteomes" id="UP000238823"/>
    </source>
</evidence>
<dbReference type="Gene3D" id="1.50.10.20">
    <property type="match status" value="1"/>
</dbReference>
<proteinExistence type="predicted"/>
<dbReference type="RefSeq" id="WP_106090373.1">
    <property type="nucleotide sequence ID" value="NZ_PVNL01000063.1"/>
</dbReference>
<dbReference type="InterPro" id="IPR008930">
    <property type="entry name" value="Terpenoid_cyclase/PrenylTrfase"/>
</dbReference>
<dbReference type="OrthoDB" id="868739at2"/>
<accession>A0A2S9YPD5</accession>
<dbReference type="EMBL" id="PVNL01000063">
    <property type="protein sequence ID" value="PRQ06951.1"/>
    <property type="molecule type" value="Genomic_DNA"/>
</dbReference>
<evidence type="ECO:0008006" key="3">
    <source>
        <dbReference type="Google" id="ProtNLM"/>
    </source>
</evidence>
<protein>
    <recommendedName>
        <fullName evidence="3">Prenyltransferase</fullName>
    </recommendedName>
</protein>
<dbReference type="Proteomes" id="UP000238823">
    <property type="component" value="Unassembled WGS sequence"/>
</dbReference>
<comment type="caution">
    <text evidence="1">The sequence shown here is derived from an EMBL/GenBank/DDBJ whole genome shotgun (WGS) entry which is preliminary data.</text>
</comment>
<gene>
    <name evidence="1" type="ORF">ENSA7_33750</name>
</gene>
<reference evidence="1 2" key="1">
    <citation type="submission" date="2018-03" db="EMBL/GenBank/DDBJ databases">
        <title>Draft Genome Sequences of the Obligatory Marine Myxobacteria Enhygromyxa salina SWB007.</title>
        <authorList>
            <person name="Poehlein A."/>
            <person name="Moghaddam J.A."/>
            <person name="Harms H."/>
            <person name="Alanjari M."/>
            <person name="Koenig G.M."/>
            <person name="Daniel R."/>
            <person name="Schaeberle T.F."/>
        </authorList>
    </citation>
    <scope>NUCLEOTIDE SEQUENCE [LARGE SCALE GENOMIC DNA]</scope>
    <source>
        <strain evidence="1 2">SWB007</strain>
    </source>
</reference>
<sequence length="337" mass="37619">MQHRLYETIDRAIAYLRRSQLDHGEWPTFVSPDSTLASARELDSTPFATALILYCVREIEGEHLAKQIDAALAFLRADMRGAGLWCYWSRFHPRRQEAPPDLDDIACVAWVLRDHAVEFPSCEALVLDHRNAEGLLRTWLVPRRESTPAFKRALRSAWTPSLSELFTALPLRDMVDMGVLANALLFLGQEDDRVKPSIAKLIDCVNSNCEIEHGDYYTSRPLIWYFISRAYRHGVSALEPARAPILAKIDARLDGETSLQDRALMITTLLNLSAPVSVAAQLPALLDGQHKDGSWPAESAYIFGGRERAGGLFYGSEALTTGFCVEALARARATLHA</sequence>
<dbReference type="SUPFAM" id="SSF48239">
    <property type="entry name" value="Terpenoid cyclases/Protein prenyltransferases"/>
    <property type="match status" value="1"/>
</dbReference>